<dbReference type="Pfam" id="PF12867">
    <property type="entry name" value="DinB_2"/>
    <property type="match status" value="1"/>
</dbReference>
<protein>
    <recommendedName>
        <fullName evidence="1">DinB-like domain-containing protein</fullName>
    </recommendedName>
</protein>
<dbReference type="InterPro" id="IPR034660">
    <property type="entry name" value="DinB/YfiT-like"/>
</dbReference>
<dbReference type="InterPro" id="IPR024775">
    <property type="entry name" value="DinB-like"/>
</dbReference>
<dbReference type="AlphaFoldDB" id="I2MTH5"/>
<evidence type="ECO:0000313" key="3">
    <source>
        <dbReference type="Proteomes" id="UP000005940"/>
    </source>
</evidence>
<reference evidence="2 3" key="1">
    <citation type="journal article" date="2012" name="J. Bacteriol.">
        <title>Draft genome of Streptomyces tsukubaensis NRRL 18488, the producer of the clinically important immunosuppressant tacrolimus (FK506).</title>
        <authorList>
            <person name="Barreiro C."/>
            <person name="Prieto C."/>
            <person name="Sola-Landa A."/>
            <person name="Solera E."/>
            <person name="Martinez-Castro M."/>
            <person name="Perez-Redondo R."/>
            <person name="Garcia-Estrada C."/>
            <person name="Aparicio J.F."/>
            <person name="Fernandez-Martinez L.T."/>
            <person name="Santos-Aberturas J."/>
            <person name="Salehi-Najafabadi Z."/>
            <person name="Rodriguez-Garcia A."/>
            <person name="Tauch A."/>
            <person name="Martin J.F."/>
        </authorList>
    </citation>
    <scope>NUCLEOTIDE SEQUENCE [LARGE SCALE GENOMIC DNA]</scope>
    <source>
        <strain evidence="3">DSM 42081 / NBRC 108919 / NRRL 18488 / 9993</strain>
    </source>
</reference>
<keyword evidence="3" id="KW-1185">Reference proteome</keyword>
<accession>I2MTH5</accession>
<dbReference type="EMBL" id="CP029159">
    <property type="protein sequence ID" value="QKM71173.1"/>
    <property type="molecule type" value="Genomic_DNA"/>
</dbReference>
<dbReference type="RefSeq" id="WP_006350961.1">
    <property type="nucleotide sequence ID" value="NZ_CP029159.1"/>
</dbReference>
<dbReference type="Gene3D" id="1.20.120.450">
    <property type="entry name" value="dinb family like domain"/>
    <property type="match status" value="1"/>
</dbReference>
<evidence type="ECO:0000259" key="1">
    <source>
        <dbReference type="Pfam" id="PF12867"/>
    </source>
</evidence>
<dbReference type="SUPFAM" id="SSF109854">
    <property type="entry name" value="DinB/YfiT-like putative metalloenzymes"/>
    <property type="match status" value="1"/>
</dbReference>
<proteinExistence type="predicted"/>
<feature type="domain" description="DinB-like" evidence="1">
    <location>
        <begin position="61"/>
        <end position="170"/>
    </location>
</feature>
<evidence type="ECO:0000313" key="2">
    <source>
        <dbReference type="EMBL" id="QKM71173.1"/>
    </source>
</evidence>
<organism evidence="2 3">
    <name type="scientific">Streptomyces tsukubensis (strain DSM 42081 / NBRC 108919 / NRRL 18488 / 9993)</name>
    <dbReference type="NCBI Taxonomy" id="1114943"/>
    <lineage>
        <taxon>Bacteria</taxon>
        <taxon>Bacillati</taxon>
        <taxon>Actinomycetota</taxon>
        <taxon>Actinomycetes</taxon>
        <taxon>Kitasatosporales</taxon>
        <taxon>Streptomycetaceae</taxon>
        <taxon>Streptomyces</taxon>
    </lineage>
</organism>
<sequence length="184" mass="20204">MSATPLTRAIPDSLPLPRCRRCDFADRPFERETAGAVLRAYAARWQRVLADPRTTSRPVGALAWSPLEHACHVRDMCLLFHQRLDATLGTGRGPLPDPAVSGGHLPGLYRDEDPRRVAGELGRAARALALRLAALTAADWDHDDPRFPGERLTVDFFTRHLLHDIAHDLGEVLRAGDGGNAPAR</sequence>
<gene>
    <name evidence="2" type="ORF">STSU_032730</name>
</gene>
<dbReference type="Proteomes" id="UP000005940">
    <property type="component" value="Chromosome"/>
</dbReference>
<name>I2MTH5_STRT9</name>